<proteinExistence type="predicted"/>
<organism evidence="3 4">
    <name type="scientific">Stylonychia lemnae</name>
    <name type="common">Ciliate</name>
    <dbReference type="NCBI Taxonomy" id="5949"/>
    <lineage>
        <taxon>Eukaryota</taxon>
        <taxon>Sar</taxon>
        <taxon>Alveolata</taxon>
        <taxon>Ciliophora</taxon>
        <taxon>Intramacronucleata</taxon>
        <taxon>Spirotrichea</taxon>
        <taxon>Stichotrichia</taxon>
        <taxon>Sporadotrichida</taxon>
        <taxon>Oxytrichidae</taxon>
        <taxon>Stylonychinae</taxon>
        <taxon>Stylonychia</taxon>
    </lineage>
</organism>
<reference evidence="3 4" key="1">
    <citation type="submission" date="2014-06" db="EMBL/GenBank/DDBJ databases">
        <authorList>
            <person name="Swart Estienne"/>
        </authorList>
    </citation>
    <scope>NUCLEOTIDE SEQUENCE [LARGE SCALE GENOMIC DNA]</scope>
    <source>
        <strain evidence="3 4">130c</strain>
    </source>
</reference>
<keyword evidence="4" id="KW-1185">Reference proteome</keyword>
<dbReference type="AlphaFoldDB" id="A0A078AEU2"/>
<dbReference type="InParanoid" id="A0A078AEU2"/>
<evidence type="ECO:0000256" key="2">
    <source>
        <dbReference type="SAM" id="MobiDB-lite"/>
    </source>
</evidence>
<evidence type="ECO:0000256" key="1">
    <source>
        <dbReference type="SAM" id="Coils"/>
    </source>
</evidence>
<feature type="coiled-coil region" evidence="1">
    <location>
        <begin position="106"/>
        <end position="143"/>
    </location>
</feature>
<dbReference type="Proteomes" id="UP000039865">
    <property type="component" value="Unassembled WGS sequence"/>
</dbReference>
<protein>
    <submittedName>
        <fullName evidence="3">Uncharacterized protein</fullName>
    </submittedName>
</protein>
<feature type="compositionally biased region" description="Basic and acidic residues" evidence="2">
    <location>
        <begin position="568"/>
        <end position="582"/>
    </location>
</feature>
<evidence type="ECO:0000313" key="4">
    <source>
        <dbReference type="Proteomes" id="UP000039865"/>
    </source>
</evidence>
<evidence type="ECO:0000313" key="3">
    <source>
        <dbReference type="EMBL" id="CDW80346.1"/>
    </source>
</evidence>
<name>A0A078AEU2_STYLE</name>
<gene>
    <name evidence="3" type="primary">Contig17047.g18155</name>
    <name evidence="3" type="ORF">STYLEM_9343</name>
</gene>
<keyword evidence="1" id="KW-0175">Coiled coil</keyword>
<dbReference type="EMBL" id="CCKQ01008885">
    <property type="protein sequence ID" value="CDW80346.1"/>
    <property type="molecule type" value="Genomic_DNA"/>
</dbReference>
<feature type="region of interest" description="Disordered" evidence="2">
    <location>
        <begin position="149"/>
        <end position="171"/>
    </location>
</feature>
<feature type="region of interest" description="Disordered" evidence="2">
    <location>
        <begin position="563"/>
        <end position="582"/>
    </location>
</feature>
<accession>A0A078AEU2</accession>
<sequence>MNYKIKINNDFQNLLRLNQSIDSQHNSPHYLPSVFDRHARNDNGFLNRKIQVHQPIQNQNSLGIMYPQQNIINFQSSLESLPHINNNNSIYTENQIAYRKENISQMGGYSKEHESLKQNLERYKDLKREIKKLQKERIKSLLTISTVDETSRDNQNQSSGQINSLRQSPTSIHQSISMSPVNILKINQNNSNQQQRVNSLAQNPWNKSFNMLSQPAFPQINTNQNQSLSPSVSFVGKQQHVEMSKKIKKIIGPDHDLEEVKIKPMKSIVNSYKKQLTLSSDSSSQSYRRSPSIRDSRLDEILGIEFESPKQYLIKIEDEIQRDLEAQEDPLLAQENKIKKKIFQDKVDFFRHRLEIVYKRKPFVMRCINKFRGIAKCFGKFCRDIKHIRFSRMRQSALQLKEMQKLIEMNKKIARSWIIEVNHTILKNMMFSEEQYVQIDKNKKLKMNFLKEGLSVKNTQKRFLQAQIRVKCILQNILNTTFKNKMPDPLIKFFQQITKLGIFIPRKFLNRYENEVEILDEFGSTLRLNFTKRMLLYGFFLFEKILLRDLGFQPADQKLQQFHNQMKTKQEQKQDGDNEKEQVSKYSKKSLENLKVISFTIYYIFLMLASQMVYRMNNRKSKEELDLQQIEAIYFKYCKIQPEDFDQSVNPPSFEAIYGFLSSEPEWTSEVLDIMKLILNRLLQQTTLISNKQKGNLKKAFDFLIKK</sequence>